<gene>
    <name evidence="2" type="ORF">CRE_30821</name>
</gene>
<evidence type="ECO:0000313" key="2">
    <source>
        <dbReference type="EMBL" id="EFP10950.1"/>
    </source>
</evidence>
<dbReference type="Proteomes" id="UP000008281">
    <property type="component" value="Unassembled WGS sequence"/>
</dbReference>
<dbReference type="InterPro" id="IPR002900">
    <property type="entry name" value="DUF38/FTH_CAE_spp"/>
</dbReference>
<dbReference type="HOGENOM" id="CLU_076712_0_0_1"/>
<accession>E3LUG7</accession>
<protein>
    <recommendedName>
        <fullName evidence="1">DUF38 domain-containing protein</fullName>
    </recommendedName>
</protein>
<evidence type="ECO:0000313" key="3">
    <source>
        <dbReference type="Proteomes" id="UP000008281"/>
    </source>
</evidence>
<dbReference type="GeneID" id="9824279"/>
<organism evidence="3">
    <name type="scientific">Caenorhabditis remanei</name>
    <name type="common">Caenorhabditis vulgaris</name>
    <dbReference type="NCBI Taxonomy" id="31234"/>
    <lineage>
        <taxon>Eukaryota</taxon>
        <taxon>Metazoa</taxon>
        <taxon>Ecdysozoa</taxon>
        <taxon>Nematoda</taxon>
        <taxon>Chromadorea</taxon>
        <taxon>Rhabditida</taxon>
        <taxon>Rhabditina</taxon>
        <taxon>Rhabditomorpha</taxon>
        <taxon>Rhabditoidea</taxon>
        <taxon>Rhabditidae</taxon>
        <taxon>Peloderinae</taxon>
        <taxon>Caenorhabditis</taxon>
    </lineage>
</organism>
<evidence type="ECO:0000259" key="1">
    <source>
        <dbReference type="Pfam" id="PF01827"/>
    </source>
</evidence>
<dbReference type="RefSeq" id="XP_003112429.2">
    <property type="nucleotide sequence ID" value="XM_003112381.2"/>
</dbReference>
<proteinExistence type="predicted"/>
<name>E3LUG7_CAERE</name>
<dbReference type="CTD" id="9824279"/>
<reference evidence="2" key="1">
    <citation type="submission" date="2007-07" db="EMBL/GenBank/DDBJ databases">
        <title>PCAP assembly of the Caenorhabditis remanei genome.</title>
        <authorList>
            <consortium name="The Caenorhabditis remanei Sequencing Consortium"/>
            <person name="Wilson R.K."/>
        </authorList>
    </citation>
    <scope>NUCLEOTIDE SEQUENCE [LARGE SCALE GENOMIC DNA]</scope>
    <source>
        <strain evidence="2">PB4641</strain>
    </source>
</reference>
<feature type="domain" description="DUF38" evidence="1">
    <location>
        <begin position="94"/>
        <end position="213"/>
    </location>
</feature>
<keyword evidence="3" id="KW-1185">Reference proteome</keyword>
<dbReference type="InParanoid" id="E3LUG7"/>
<sequence>MVYNLLSNPLYSIFRELFLALFTKIDERIIEETVEKFGVILRNKHIRIKTMIVSSLCSIFKHYRNNYPITVFCKVPGMEEMAREQVHLVLSLTKIMLASIRHQIHVKNFYISYCGNQEEVLCFLPFLRPGFLKTITLDNRKSENAYLDQVVILPQVIQAEQVCFDEFEKDRIPIESFWNIPNVRITKATYNFHEMNQLIQHYFKHDYFEYFAMARVDDDWFPKDSNTFIDDENRKSMIVKGPKFAIKIVHKLEKRAIVLNRILFTY</sequence>
<dbReference type="Pfam" id="PF01827">
    <property type="entry name" value="FTH"/>
    <property type="match status" value="1"/>
</dbReference>
<dbReference type="KEGG" id="crq:GCK72_017816"/>
<dbReference type="EMBL" id="DS268415">
    <property type="protein sequence ID" value="EFP10950.1"/>
    <property type="molecule type" value="Genomic_DNA"/>
</dbReference>
<dbReference type="AlphaFoldDB" id="E3LUG7"/>